<dbReference type="InterPro" id="IPR002502">
    <property type="entry name" value="Amidase_domain"/>
</dbReference>
<feature type="domain" description="N-acetylmuramoyl-L-alanine amidase" evidence="8">
    <location>
        <begin position="15"/>
        <end position="151"/>
    </location>
</feature>
<dbReference type="InterPro" id="IPR051206">
    <property type="entry name" value="NAMLAA_amidase_2"/>
</dbReference>
<evidence type="ECO:0000313" key="10">
    <source>
        <dbReference type="Proteomes" id="UP001516588"/>
    </source>
</evidence>
<evidence type="ECO:0000256" key="2">
    <source>
        <dbReference type="ARBA" id="ARBA00007553"/>
    </source>
</evidence>
<dbReference type="PANTHER" id="PTHR30417:SF11">
    <property type="entry name" value="N-ACETYLMURAMOYL-L-ALANINE AMIDASE XLYA"/>
    <property type="match status" value="1"/>
</dbReference>
<dbReference type="InterPro" id="IPR036505">
    <property type="entry name" value="Amidase/PGRP_sf"/>
</dbReference>
<dbReference type="EMBL" id="JADCKA010000008">
    <property type="protein sequence ID" value="MBE5035716.1"/>
    <property type="molecule type" value="Genomic_DNA"/>
</dbReference>
<dbReference type="Proteomes" id="UP001516588">
    <property type="component" value="Unassembled WGS sequence"/>
</dbReference>
<gene>
    <name evidence="9" type="ORF">INF20_05405</name>
</gene>
<dbReference type="CDD" id="cd06583">
    <property type="entry name" value="PGRP"/>
    <property type="match status" value="1"/>
</dbReference>
<dbReference type="SUPFAM" id="SSF55846">
    <property type="entry name" value="N-acetylmuramoyl-L-alanine amidase-like"/>
    <property type="match status" value="1"/>
</dbReference>
<evidence type="ECO:0000256" key="3">
    <source>
        <dbReference type="ARBA" id="ARBA00011901"/>
    </source>
</evidence>
<evidence type="ECO:0000313" key="9">
    <source>
        <dbReference type="EMBL" id="MBE5035716.1"/>
    </source>
</evidence>
<evidence type="ECO:0000256" key="7">
    <source>
        <dbReference type="ARBA" id="ARBA00023316"/>
    </source>
</evidence>
<proteinExistence type="inferred from homology"/>
<dbReference type="RefSeq" id="WP_318959507.1">
    <property type="nucleotide sequence ID" value="NZ_JADCKA010000008.1"/>
</dbReference>
<keyword evidence="10" id="KW-1185">Reference proteome</keyword>
<dbReference type="SMART" id="SM00644">
    <property type="entry name" value="Ami_2"/>
    <property type="match status" value="1"/>
</dbReference>
<evidence type="ECO:0000256" key="6">
    <source>
        <dbReference type="ARBA" id="ARBA00023287"/>
    </source>
</evidence>
<organism evidence="9 10">
    <name type="scientific">Gallibacter intestinalis</name>
    <dbReference type="NCBI Taxonomy" id="2779356"/>
    <lineage>
        <taxon>Bacteria</taxon>
        <taxon>Bacillati</taxon>
        <taxon>Bacillota</taxon>
        <taxon>Clostridia</taxon>
        <taxon>Eubacteriales</taxon>
        <taxon>Eubacteriaceae</taxon>
        <taxon>Gallibacter</taxon>
    </lineage>
</organism>
<dbReference type="PANTHER" id="PTHR30417">
    <property type="entry name" value="N-ACETYLMURAMOYL-L-ALANINE AMIDASE AMID"/>
    <property type="match status" value="1"/>
</dbReference>
<keyword evidence="4" id="KW-0378">Hydrolase</keyword>
<comment type="catalytic activity">
    <reaction evidence="1">
        <text>Hydrolyzes the link between N-acetylmuramoyl residues and L-amino acid residues in certain cell-wall glycopeptides.</text>
        <dbReference type="EC" id="3.5.1.28"/>
    </reaction>
</comment>
<protein>
    <recommendedName>
        <fullName evidence="3">N-acetylmuramoyl-L-alanine amidase</fullName>
        <ecNumber evidence="3">3.5.1.28</ecNumber>
    </recommendedName>
</protein>
<evidence type="ECO:0000256" key="4">
    <source>
        <dbReference type="ARBA" id="ARBA00022801"/>
    </source>
</evidence>
<evidence type="ECO:0000256" key="5">
    <source>
        <dbReference type="ARBA" id="ARBA00022969"/>
    </source>
</evidence>
<sequence>MAVTVRQNLVPANKYGIKCPYSMTPSYITVHNTANDASAENEIKYMISNGNEVSFHIAFDDKEGVQGIPFNRNAWHAGDGNGNGNRKSIGVEICYSKSGGAKFDAAEKNAAQWIAAELKRRGWSIDRVKRHYDWSGKNCPHRTMANGWQRFLDMVQSYMGTSTPSTPAKKPTSAPEVKGRGYAAGKWWGEVSSKTTSGTESYIGVKGQPLRALQLNTVGDASVAGKLKYRLRKLGGGWYNWQTDREKDKNGENFAGDKVSKFDRLQVSLEGLSGYTAEYRAYDSKHGWLPWVRGFNNSNSNGYAGWDGYAIECVQVRIVKK</sequence>
<dbReference type="Gene3D" id="3.40.80.10">
    <property type="entry name" value="Peptidoglycan recognition protein-like"/>
    <property type="match status" value="1"/>
</dbReference>
<reference evidence="9 10" key="1">
    <citation type="submission" date="2020-10" db="EMBL/GenBank/DDBJ databases">
        <title>ChiBAC.</title>
        <authorList>
            <person name="Zenner C."/>
            <person name="Hitch T.C.A."/>
            <person name="Clavel T."/>
        </authorList>
    </citation>
    <scope>NUCLEOTIDE SEQUENCE [LARGE SCALE GENOMIC DNA]</scope>
    <source>
        <strain evidence="9 10">DSM 108706</strain>
    </source>
</reference>
<keyword evidence="6" id="KW-0178">Competence</keyword>
<evidence type="ECO:0000256" key="1">
    <source>
        <dbReference type="ARBA" id="ARBA00001561"/>
    </source>
</evidence>
<keyword evidence="5" id="KW-0749">Sporulation</keyword>
<name>A0ABR9QXY2_9FIRM</name>
<comment type="similarity">
    <text evidence="2">Belongs to the N-acetylmuramoyl-L-alanine amidase 2 family.</text>
</comment>
<keyword evidence="7" id="KW-0961">Cell wall biogenesis/degradation</keyword>
<accession>A0ABR9QXY2</accession>
<dbReference type="Pfam" id="PF01510">
    <property type="entry name" value="Amidase_2"/>
    <property type="match status" value="1"/>
</dbReference>
<evidence type="ECO:0000259" key="8">
    <source>
        <dbReference type="SMART" id="SM00644"/>
    </source>
</evidence>
<comment type="caution">
    <text evidence="9">The sequence shown here is derived from an EMBL/GenBank/DDBJ whole genome shotgun (WGS) entry which is preliminary data.</text>
</comment>
<dbReference type="EC" id="3.5.1.28" evidence="3"/>